<dbReference type="AlphaFoldDB" id="A0A0B0N4M1"/>
<protein>
    <submittedName>
        <fullName evidence="1">Uncharacterized protein</fullName>
    </submittedName>
</protein>
<evidence type="ECO:0000313" key="1">
    <source>
        <dbReference type="EMBL" id="KHG07765.1"/>
    </source>
</evidence>
<comment type="caution">
    <text evidence="1">The sequence shown here is derived from an EMBL/GenBank/DDBJ whole genome shotgun (WGS) entry which is preliminary data.</text>
</comment>
<dbReference type="EMBL" id="JRRC01481569">
    <property type="protein sequence ID" value="KHG07765.1"/>
    <property type="molecule type" value="Genomic_DNA"/>
</dbReference>
<organism evidence="1 2">
    <name type="scientific">Gossypium arboreum</name>
    <name type="common">Tree cotton</name>
    <name type="synonym">Gossypium nanking</name>
    <dbReference type="NCBI Taxonomy" id="29729"/>
    <lineage>
        <taxon>Eukaryota</taxon>
        <taxon>Viridiplantae</taxon>
        <taxon>Streptophyta</taxon>
        <taxon>Embryophyta</taxon>
        <taxon>Tracheophyta</taxon>
        <taxon>Spermatophyta</taxon>
        <taxon>Magnoliopsida</taxon>
        <taxon>eudicotyledons</taxon>
        <taxon>Gunneridae</taxon>
        <taxon>Pentapetalae</taxon>
        <taxon>rosids</taxon>
        <taxon>malvids</taxon>
        <taxon>Malvales</taxon>
        <taxon>Malvaceae</taxon>
        <taxon>Malvoideae</taxon>
        <taxon>Gossypium</taxon>
    </lineage>
</organism>
<keyword evidence="2" id="KW-1185">Reference proteome</keyword>
<evidence type="ECO:0000313" key="2">
    <source>
        <dbReference type="Proteomes" id="UP000032142"/>
    </source>
</evidence>
<proteinExistence type="predicted"/>
<gene>
    <name evidence="1" type="ORF">F383_34891</name>
</gene>
<sequence>MPKSHQKWPFLNRTLFGLDRDMPV</sequence>
<reference evidence="2" key="1">
    <citation type="submission" date="2014-09" db="EMBL/GenBank/DDBJ databases">
        <authorList>
            <person name="Mudge J."/>
            <person name="Ramaraj T."/>
            <person name="Lindquist I.E."/>
            <person name="Bharti A.K."/>
            <person name="Sundararajan A."/>
            <person name="Cameron C.T."/>
            <person name="Woodward J.E."/>
            <person name="May G.D."/>
            <person name="Brubaker C."/>
            <person name="Broadhvest J."/>
            <person name="Wilkins T.A."/>
        </authorList>
    </citation>
    <scope>NUCLEOTIDE SEQUENCE</scope>
    <source>
        <strain evidence="2">cv. AKA8401</strain>
    </source>
</reference>
<accession>A0A0B0N4M1</accession>
<name>A0A0B0N4M1_GOSAR</name>
<dbReference type="Proteomes" id="UP000032142">
    <property type="component" value="Unassembled WGS sequence"/>
</dbReference>